<dbReference type="GO" id="GO:0016042">
    <property type="term" value="P:lipid catabolic process"/>
    <property type="evidence" value="ECO:0007669"/>
    <property type="project" value="InterPro"/>
</dbReference>
<feature type="chain" id="PRO_5028508327" description="Phospholipase A2" evidence="12">
    <location>
        <begin position="21"/>
        <end position="158"/>
    </location>
</feature>
<feature type="binding site" evidence="9">
    <location>
        <position position="68"/>
    </location>
    <ligand>
        <name>Ca(2+)</name>
        <dbReference type="ChEBI" id="CHEBI:29108"/>
    </ligand>
</feature>
<comment type="catalytic activity">
    <reaction evidence="6">
        <text>1-hexadecanoyl-2-(9Z-octadecenoyl)-sn-glycero-3-phosphocholine + H2O = 1-hexadecanoyl-sn-glycero-3-phosphocholine + (9Z)-octadecenoate + H(+)</text>
        <dbReference type="Rhea" id="RHEA:38779"/>
        <dbReference type="ChEBI" id="CHEBI:15377"/>
        <dbReference type="ChEBI" id="CHEBI:15378"/>
        <dbReference type="ChEBI" id="CHEBI:30823"/>
        <dbReference type="ChEBI" id="CHEBI:72998"/>
        <dbReference type="ChEBI" id="CHEBI:73001"/>
    </reaction>
    <physiologicalReaction direction="left-to-right" evidence="6">
        <dbReference type="Rhea" id="RHEA:38780"/>
    </physiologicalReaction>
</comment>
<evidence type="ECO:0000313" key="15">
    <source>
        <dbReference type="RefSeq" id="XP_004637811.1"/>
    </source>
</evidence>
<dbReference type="Proteomes" id="UP000515203">
    <property type="component" value="Unplaced"/>
</dbReference>
<feature type="disulfide bond" evidence="10">
    <location>
        <begin position="48"/>
        <end position="64"/>
    </location>
</feature>
<dbReference type="GO" id="GO:0005576">
    <property type="term" value="C:extracellular region"/>
    <property type="evidence" value="ECO:0007669"/>
    <property type="project" value="UniProtKB-SubCell"/>
</dbReference>
<feature type="active site" evidence="8">
    <location>
        <position position="67"/>
    </location>
</feature>
<feature type="binding site" evidence="9">
    <location>
        <position position="51"/>
    </location>
    <ligand>
        <name>Ca(2+)</name>
        <dbReference type="ChEBI" id="CHEBI:29108"/>
    </ligand>
</feature>
<dbReference type="AlphaFoldDB" id="A0A6P3F395"/>
<dbReference type="InterPro" id="IPR033113">
    <property type="entry name" value="PLA2_histidine"/>
</dbReference>
<feature type="disulfide bond" evidence="10">
    <location>
        <begin position="70"/>
        <end position="111"/>
    </location>
</feature>
<evidence type="ECO:0000256" key="1">
    <source>
        <dbReference type="ARBA" id="ARBA00004613"/>
    </source>
</evidence>
<evidence type="ECO:0000256" key="7">
    <source>
        <dbReference type="ARBA" id="ARBA00049039"/>
    </source>
</evidence>
<evidence type="ECO:0000256" key="5">
    <source>
        <dbReference type="ARBA" id="ARBA00023157"/>
    </source>
</evidence>
<keyword evidence="14" id="KW-1185">Reference proteome</keyword>
<gene>
    <name evidence="15" type="primary">Pla2g2d</name>
</gene>
<dbReference type="Pfam" id="PF00068">
    <property type="entry name" value="Phospholip_A2_1"/>
    <property type="match status" value="1"/>
</dbReference>
<dbReference type="FunCoup" id="A0A6P3F395">
    <property type="interactions" value="454"/>
</dbReference>
<dbReference type="PANTHER" id="PTHR11716">
    <property type="entry name" value="PHOSPHOLIPASE A2 FAMILY MEMBER"/>
    <property type="match status" value="1"/>
</dbReference>
<keyword evidence="9" id="KW-0479">Metal-binding</keyword>
<evidence type="ECO:0000256" key="11">
    <source>
        <dbReference type="RuleBase" id="RU003654"/>
    </source>
</evidence>
<evidence type="ECO:0000256" key="4">
    <source>
        <dbReference type="ARBA" id="ARBA00022837"/>
    </source>
</evidence>
<evidence type="ECO:0000259" key="13">
    <source>
        <dbReference type="SMART" id="SM00085"/>
    </source>
</evidence>
<dbReference type="GO" id="GO:0005509">
    <property type="term" value="F:calcium ion binding"/>
    <property type="evidence" value="ECO:0007669"/>
    <property type="project" value="InterPro"/>
</dbReference>
<accession>A0A6P3F395</accession>
<feature type="domain" description="Phospholipase A2-like central" evidence="13">
    <location>
        <begin position="21"/>
        <end position="139"/>
    </location>
</feature>
<evidence type="ECO:0000256" key="10">
    <source>
        <dbReference type="PIRSR" id="PIRSR601211-3"/>
    </source>
</evidence>
<evidence type="ECO:0000256" key="2">
    <source>
        <dbReference type="ARBA" id="ARBA00007056"/>
    </source>
</evidence>
<keyword evidence="5 10" id="KW-1015">Disulfide bond</keyword>
<dbReference type="GO" id="GO:0050482">
    <property type="term" value="P:arachidonate secretion"/>
    <property type="evidence" value="ECO:0007669"/>
    <property type="project" value="InterPro"/>
</dbReference>
<keyword evidence="12" id="KW-0732">Signal</keyword>
<name>A0A6P3F395_OCTDE</name>
<dbReference type="CDD" id="cd00125">
    <property type="entry name" value="PLA2c"/>
    <property type="match status" value="1"/>
</dbReference>
<dbReference type="PROSITE" id="PS00118">
    <property type="entry name" value="PA2_HIS"/>
    <property type="match status" value="1"/>
</dbReference>
<dbReference type="InterPro" id="IPR016090">
    <property type="entry name" value="PLA2-like_dom"/>
</dbReference>
<dbReference type="PRINTS" id="PR00389">
    <property type="entry name" value="PHPHLIPASEA2"/>
</dbReference>
<comment type="subcellular location">
    <subcellularLocation>
        <location evidence="1 12">Secreted</location>
    </subcellularLocation>
</comment>
<comment type="catalytic activity">
    <reaction evidence="12">
        <text>a 1,2-diacyl-sn-glycero-3-phosphocholine + H2O = a 1-acyl-sn-glycero-3-phosphocholine + a fatty acid + H(+)</text>
        <dbReference type="Rhea" id="RHEA:15801"/>
        <dbReference type="ChEBI" id="CHEBI:15377"/>
        <dbReference type="ChEBI" id="CHEBI:15378"/>
        <dbReference type="ChEBI" id="CHEBI:28868"/>
        <dbReference type="ChEBI" id="CHEBI:57643"/>
        <dbReference type="ChEBI" id="CHEBI:58168"/>
        <dbReference type="EC" id="3.1.1.4"/>
    </reaction>
</comment>
<evidence type="ECO:0000313" key="14">
    <source>
        <dbReference type="Proteomes" id="UP000515203"/>
    </source>
</evidence>
<feature type="binding site" evidence="9">
    <location>
        <position position="49"/>
    </location>
    <ligand>
        <name>Ca(2+)</name>
        <dbReference type="ChEBI" id="CHEBI:29108"/>
    </ligand>
</feature>
<feature type="disulfide bond" evidence="10">
    <location>
        <begin position="63"/>
        <end position="118"/>
    </location>
</feature>
<evidence type="ECO:0000256" key="12">
    <source>
        <dbReference type="RuleBase" id="RU361236"/>
    </source>
</evidence>
<dbReference type="GO" id="GO:0006644">
    <property type="term" value="P:phospholipid metabolic process"/>
    <property type="evidence" value="ECO:0007669"/>
    <property type="project" value="InterPro"/>
</dbReference>
<organism evidence="14 15">
    <name type="scientific">Octodon degus</name>
    <name type="common">Degu</name>
    <name type="synonym">Sciurus degus</name>
    <dbReference type="NCBI Taxonomy" id="10160"/>
    <lineage>
        <taxon>Eukaryota</taxon>
        <taxon>Metazoa</taxon>
        <taxon>Chordata</taxon>
        <taxon>Craniata</taxon>
        <taxon>Vertebrata</taxon>
        <taxon>Euteleostomi</taxon>
        <taxon>Mammalia</taxon>
        <taxon>Eutheria</taxon>
        <taxon>Euarchontoglires</taxon>
        <taxon>Glires</taxon>
        <taxon>Rodentia</taxon>
        <taxon>Hystricomorpha</taxon>
        <taxon>Octodontidae</taxon>
        <taxon>Octodon</taxon>
    </lineage>
</organism>
<evidence type="ECO:0000256" key="9">
    <source>
        <dbReference type="PIRSR" id="PIRSR601211-2"/>
    </source>
</evidence>
<keyword evidence="12" id="KW-0443">Lipid metabolism</keyword>
<keyword evidence="12" id="KW-0378">Hydrolase</keyword>
<keyword evidence="4 9" id="KW-0106">Calcium</keyword>
<dbReference type="OrthoDB" id="5841574at2759"/>
<dbReference type="InterPro" id="IPR036444">
    <property type="entry name" value="PLipase_A2_dom_sf"/>
</dbReference>
<dbReference type="PANTHER" id="PTHR11716:SF57">
    <property type="entry name" value="GROUP IID SECRETORY PHOSPHOLIPASE A2"/>
    <property type="match status" value="1"/>
</dbReference>
<dbReference type="InParanoid" id="A0A6P3F395"/>
<dbReference type="Gene3D" id="1.20.90.10">
    <property type="entry name" value="Phospholipase A2 domain"/>
    <property type="match status" value="1"/>
</dbReference>
<evidence type="ECO:0000256" key="6">
    <source>
        <dbReference type="ARBA" id="ARBA00048699"/>
    </source>
</evidence>
<dbReference type="CTD" id="26279"/>
<dbReference type="PROSITE" id="PS00119">
    <property type="entry name" value="PA2_ASP"/>
    <property type="match status" value="1"/>
</dbReference>
<dbReference type="InterPro" id="IPR001211">
    <property type="entry name" value="PLA2"/>
</dbReference>
<dbReference type="SMART" id="SM00085">
    <property type="entry name" value="PA2c"/>
    <property type="match status" value="1"/>
</dbReference>
<proteinExistence type="inferred from homology"/>
<evidence type="ECO:0000256" key="3">
    <source>
        <dbReference type="ARBA" id="ARBA00022525"/>
    </source>
</evidence>
<dbReference type="SUPFAM" id="SSF48619">
    <property type="entry name" value="Phospholipase A2, PLA2"/>
    <property type="match status" value="1"/>
</dbReference>
<protein>
    <recommendedName>
        <fullName evidence="12">Phospholipase A2</fullName>
        <ecNumber evidence="12">3.1.1.4</ecNumber>
    </recommendedName>
</protein>
<feature type="disulfide bond" evidence="10">
    <location>
        <begin position="69"/>
        <end position="145"/>
    </location>
</feature>
<comment type="catalytic activity">
    <reaction evidence="7">
        <text>1-hexadecanoyl-2-(9Z,12Z-octadecadienoyl)-sn-glycero-3-phosphoethanolamine + H2O = 1-hexadecanoyl-sn-glycero-3-phosphoethanolamine + (9Z,12Z)-octadecadienoate + H(+)</text>
        <dbReference type="Rhea" id="RHEA:40815"/>
        <dbReference type="ChEBI" id="CHEBI:15377"/>
        <dbReference type="ChEBI" id="CHEBI:15378"/>
        <dbReference type="ChEBI" id="CHEBI:30245"/>
        <dbReference type="ChEBI" id="CHEBI:73004"/>
        <dbReference type="ChEBI" id="CHEBI:73008"/>
    </reaction>
    <physiologicalReaction direction="left-to-right" evidence="7">
        <dbReference type="Rhea" id="RHEA:40816"/>
    </physiologicalReaction>
</comment>
<dbReference type="InterPro" id="IPR033112">
    <property type="entry name" value="PLA2_Asp_AS"/>
</dbReference>
<dbReference type="FunFam" id="1.20.90.10:FF:000001">
    <property type="entry name" value="Basic phospholipase A2 homolog"/>
    <property type="match status" value="1"/>
</dbReference>
<dbReference type="EC" id="3.1.1.4" evidence="12"/>
<feature type="disulfide bond" evidence="10">
    <location>
        <begin position="97"/>
        <end position="109"/>
    </location>
</feature>
<dbReference type="GO" id="GO:0005543">
    <property type="term" value="F:phospholipid binding"/>
    <property type="evidence" value="ECO:0007669"/>
    <property type="project" value="TreeGrafter"/>
</dbReference>
<comment type="similarity">
    <text evidence="2 11">Belongs to the phospholipase A2 family.</text>
</comment>
<feature type="disulfide bond" evidence="10">
    <location>
        <begin position="79"/>
        <end position="104"/>
    </location>
</feature>
<feature type="signal peptide" evidence="12">
    <location>
        <begin position="1"/>
        <end position="20"/>
    </location>
</feature>
<feature type="active site" evidence="8">
    <location>
        <position position="112"/>
    </location>
</feature>
<keyword evidence="3 12" id="KW-0964">Secreted</keyword>
<comment type="cofactor">
    <cofactor evidence="9">
        <name>Ca(2+)</name>
        <dbReference type="ChEBI" id="CHEBI:29108"/>
    </cofactor>
    <text evidence="9">Binds 1 Ca(2+) ion per subunit.</text>
</comment>
<dbReference type="GO" id="GO:0042130">
    <property type="term" value="P:negative regulation of T cell proliferation"/>
    <property type="evidence" value="ECO:0007669"/>
    <property type="project" value="TreeGrafter"/>
</dbReference>
<evidence type="ECO:0000256" key="8">
    <source>
        <dbReference type="PIRSR" id="PIRSR601211-1"/>
    </source>
</evidence>
<dbReference type="GO" id="GO:0047498">
    <property type="term" value="F:calcium-dependent phospholipase A2 activity"/>
    <property type="evidence" value="ECO:0007669"/>
    <property type="project" value="TreeGrafter"/>
</dbReference>
<sequence length="158" mass="17663">MELVLLCGLLVMAGVTPTQGGVLNLNKMIWQVTGKTPLFNYWLYGCHCGPGGRGQPKDATDRCCQQHDCCYSLLKTQRCRSQTDHYKYTFLLGDIHCSDKGSWCERQLCACDKAVAFCLKSSLDTYQKKLRLYWRPKCKGATPLCPGAANLTFPGLPE</sequence>
<dbReference type="RefSeq" id="XP_004637811.1">
    <property type="nucleotide sequence ID" value="XM_004637754.2"/>
</dbReference>
<reference evidence="15" key="1">
    <citation type="submission" date="2025-08" db="UniProtKB">
        <authorList>
            <consortium name="RefSeq"/>
        </authorList>
    </citation>
    <scope>IDENTIFICATION</scope>
</reference>
<dbReference type="GeneID" id="101573352"/>